<protein>
    <submittedName>
        <fullName evidence="1">Uncharacterized protein</fullName>
    </submittedName>
</protein>
<name>A0A1Y2I266_9FUNG</name>
<dbReference type="EMBL" id="MCFL01000002">
    <property type="protein sequence ID" value="ORZ40958.1"/>
    <property type="molecule type" value="Genomic_DNA"/>
</dbReference>
<evidence type="ECO:0000313" key="1">
    <source>
        <dbReference type="EMBL" id="ORZ40958.1"/>
    </source>
</evidence>
<evidence type="ECO:0000313" key="2">
    <source>
        <dbReference type="Proteomes" id="UP000193411"/>
    </source>
</evidence>
<proteinExistence type="predicted"/>
<accession>A0A1Y2I266</accession>
<organism evidence="1 2">
    <name type="scientific">Catenaria anguillulae PL171</name>
    <dbReference type="NCBI Taxonomy" id="765915"/>
    <lineage>
        <taxon>Eukaryota</taxon>
        <taxon>Fungi</taxon>
        <taxon>Fungi incertae sedis</taxon>
        <taxon>Blastocladiomycota</taxon>
        <taxon>Blastocladiomycetes</taxon>
        <taxon>Blastocladiales</taxon>
        <taxon>Catenariaceae</taxon>
        <taxon>Catenaria</taxon>
    </lineage>
</organism>
<dbReference type="Proteomes" id="UP000193411">
    <property type="component" value="Unassembled WGS sequence"/>
</dbReference>
<gene>
    <name evidence="1" type="ORF">BCR44DRAFT_1424119</name>
</gene>
<comment type="caution">
    <text evidence="1">The sequence shown here is derived from an EMBL/GenBank/DDBJ whole genome shotgun (WGS) entry which is preliminary data.</text>
</comment>
<keyword evidence="2" id="KW-1185">Reference proteome</keyword>
<reference evidence="1 2" key="1">
    <citation type="submission" date="2016-07" db="EMBL/GenBank/DDBJ databases">
        <title>Pervasive Adenine N6-methylation of Active Genes in Fungi.</title>
        <authorList>
            <consortium name="DOE Joint Genome Institute"/>
            <person name="Mondo S.J."/>
            <person name="Dannebaum R.O."/>
            <person name="Kuo R.C."/>
            <person name="Labutti K."/>
            <person name="Haridas S."/>
            <person name="Kuo A."/>
            <person name="Salamov A."/>
            <person name="Ahrendt S.R."/>
            <person name="Lipzen A."/>
            <person name="Sullivan W."/>
            <person name="Andreopoulos W.B."/>
            <person name="Clum A."/>
            <person name="Lindquist E."/>
            <person name="Daum C."/>
            <person name="Ramamoorthy G.K."/>
            <person name="Gryganskyi A."/>
            <person name="Culley D."/>
            <person name="Magnuson J.K."/>
            <person name="James T.Y."/>
            <person name="O'Malley M.A."/>
            <person name="Stajich J.E."/>
            <person name="Spatafora J.W."/>
            <person name="Visel A."/>
            <person name="Grigoriev I.V."/>
        </authorList>
    </citation>
    <scope>NUCLEOTIDE SEQUENCE [LARGE SCALE GENOMIC DNA]</scope>
    <source>
        <strain evidence="1 2">PL171</strain>
    </source>
</reference>
<sequence>MPLCTLAPRLRPSRIHNPPTTSRFCPFHHSRRVSRSGQSLCWLSSCLVSCVGLDPFVGCSLGFTYLSRDSRQ</sequence>
<dbReference type="AlphaFoldDB" id="A0A1Y2I266"/>